<dbReference type="AlphaFoldDB" id="A0A327QSU5"/>
<evidence type="ECO:0000313" key="2">
    <source>
        <dbReference type="Proteomes" id="UP000249547"/>
    </source>
</evidence>
<keyword evidence="2" id="KW-1185">Reference proteome</keyword>
<organism evidence="1 2">
    <name type="scientific">Chitinophaga skermanii</name>
    <dbReference type="NCBI Taxonomy" id="331697"/>
    <lineage>
        <taxon>Bacteria</taxon>
        <taxon>Pseudomonadati</taxon>
        <taxon>Bacteroidota</taxon>
        <taxon>Chitinophagia</taxon>
        <taxon>Chitinophagales</taxon>
        <taxon>Chitinophagaceae</taxon>
        <taxon>Chitinophaga</taxon>
    </lineage>
</organism>
<evidence type="ECO:0000313" key="1">
    <source>
        <dbReference type="EMBL" id="RAJ07018.1"/>
    </source>
</evidence>
<reference evidence="1 2" key="1">
    <citation type="submission" date="2018-06" db="EMBL/GenBank/DDBJ databases">
        <title>Genomic Encyclopedia of Archaeal and Bacterial Type Strains, Phase II (KMG-II): from individual species to whole genera.</title>
        <authorList>
            <person name="Goeker M."/>
        </authorList>
    </citation>
    <scope>NUCLEOTIDE SEQUENCE [LARGE SCALE GENOMIC DNA]</scope>
    <source>
        <strain evidence="1 2">DSM 23857</strain>
    </source>
</reference>
<dbReference type="EMBL" id="QLLL01000003">
    <property type="protein sequence ID" value="RAJ07018.1"/>
    <property type="molecule type" value="Genomic_DNA"/>
</dbReference>
<dbReference type="Proteomes" id="UP000249547">
    <property type="component" value="Unassembled WGS sequence"/>
</dbReference>
<sequence length="272" mass="31781">MYYGLNFQTAAHVTIIRCDFLTNEKLLLMKKLIAFVSVCCCMGNIEVSGQNNNSNAVMPAIMQSQYLLMNPNRASLYNGPVYTQYFADIIYEDKYPYLDEWRWKNGCVVYDGQAFENIEMKYDIVLDELIAIYKDDKTIIRLVKSKVSSFQFRDRLFVNMPAGNGLSGGYYEEIYSGRTKVLVKYRKTYKPGIIDQDEVIHKIEDEPTVYYVFWKGQYRPVHNERTLYRMLDGHRKEVKAFVKVNALDVKENLKLSLPTIAKYCDNDLKESR</sequence>
<name>A0A327QSU5_9BACT</name>
<gene>
    <name evidence="1" type="ORF">LX64_02147</name>
</gene>
<accession>A0A327QSU5</accession>
<protein>
    <submittedName>
        <fullName evidence="1">Uncharacterized protein</fullName>
    </submittedName>
</protein>
<comment type="caution">
    <text evidence="1">The sequence shown here is derived from an EMBL/GenBank/DDBJ whole genome shotgun (WGS) entry which is preliminary data.</text>
</comment>
<proteinExistence type="predicted"/>